<protein>
    <submittedName>
        <fullName evidence="7">Fructokinase</fullName>
    </submittedName>
</protein>
<sequence length="318" mass="35096">MFEFNESLHFEKKKYDLLTAGELLVDLIAENYDGNDQESAYRKYFGGAPANIAMNTRKLGIQSQIAAAVGRDHLGDSLIQRLMNEGIEPELVERVDAATSMVLLTKSKASPIPIFYRSADYQLVMTQGLKNTLLQSKIFHFSSWPISMQPARETIEQALDMAAKHNILVGFDPNYHPMLWTKGEDGRAYIKSIIGKVDIVKPSDDDAERLFGADSPLNQIDKFLSLGAKLVIMTLGKDGAIVSNGRERLVLPTMATEVEDTTGAGDAFWSGFYSALVQGYPLKESLNLGFAVSAFKLKHTGAVVDLPILDNIKKIYGI</sequence>
<comment type="caution">
    <text evidence="7">The sequence shown here is derived from an EMBL/GenBank/DDBJ whole genome shotgun (WGS) entry which is preliminary data.</text>
</comment>
<dbReference type="OrthoDB" id="9813569at2"/>
<dbReference type="InterPro" id="IPR002139">
    <property type="entry name" value="Ribo/fructo_kinase"/>
</dbReference>
<feature type="domain" description="Carbohydrate kinase PfkB" evidence="6">
    <location>
        <begin position="17"/>
        <end position="307"/>
    </location>
</feature>
<dbReference type="Gene3D" id="3.40.1620.20">
    <property type="match status" value="1"/>
</dbReference>
<dbReference type="CDD" id="cd01166">
    <property type="entry name" value="KdgK"/>
    <property type="match status" value="1"/>
</dbReference>
<reference evidence="7 8" key="1">
    <citation type="submission" date="2016-05" db="EMBL/GenBank/DDBJ databases">
        <title>Paenibacillus oryzae. sp. nov., isolated from the rice root.</title>
        <authorList>
            <person name="Zhang J."/>
            <person name="Zhang X."/>
        </authorList>
    </citation>
    <scope>NUCLEOTIDE SEQUENCE [LARGE SCALE GENOMIC DNA]</scope>
    <source>
        <strain evidence="7 8">1DrF-4</strain>
    </source>
</reference>
<dbReference type="Proteomes" id="UP000092024">
    <property type="component" value="Unassembled WGS sequence"/>
</dbReference>
<dbReference type="InterPro" id="IPR002173">
    <property type="entry name" value="Carboh/pur_kinase_PfkB_CS"/>
</dbReference>
<keyword evidence="5" id="KW-0067">ATP-binding</keyword>
<dbReference type="Gene3D" id="3.40.1190.30">
    <property type="match status" value="1"/>
</dbReference>
<comment type="similarity">
    <text evidence="1">Belongs to the carbohydrate kinase PfkB family.</text>
</comment>
<proteinExistence type="inferred from homology"/>
<dbReference type="Pfam" id="PF00294">
    <property type="entry name" value="PfkB"/>
    <property type="match status" value="1"/>
</dbReference>
<dbReference type="SUPFAM" id="SSF53613">
    <property type="entry name" value="Ribokinase-like"/>
    <property type="match status" value="1"/>
</dbReference>
<dbReference type="PROSITE" id="PS00583">
    <property type="entry name" value="PFKB_KINASES_1"/>
    <property type="match status" value="1"/>
</dbReference>
<evidence type="ECO:0000256" key="1">
    <source>
        <dbReference type="ARBA" id="ARBA00010688"/>
    </source>
</evidence>
<evidence type="ECO:0000256" key="5">
    <source>
        <dbReference type="ARBA" id="ARBA00022840"/>
    </source>
</evidence>
<keyword evidence="3" id="KW-0547">Nucleotide-binding</keyword>
<evidence type="ECO:0000313" key="8">
    <source>
        <dbReference type="Proteomes" id="UP000092024"/>
    </source>
</evidence>
<accession>A0A1A5YKK9</accession>
<evidence type="ECO:0000256" key="4">
    <source>
        <dbReference type="ARBA" id="ARBA00022777"/>
    </source>
</evidence>
<dbReference type="AlphaFoldDB" id="A0A1A5YKK9"/>
<evidence type="ECO:0000256" key="2">
    <source>
        <dbReference type="ARBA" id="ARBA00022679"/>
    </source>
</evidence>
<dbReference type="InterPro" id="IPR050306">
    <property type="entry name" value="PfkB_Carbo_kinase"/>
</dbReference>
<dbReference type="GO" id="GO:0005524">
    <property type="term" value="F:ATP binding"/>
    <property type="evidence" value="ECO:0007669"/>
    <property type="project" value="UniProtKB-KW"/>
</dbReference>
<name>A0A1A5YKK9_9BACL</name>
<keyword evidence="8" id="KW-1185">Reference proteome</keyword>
<dbReference type="InterPro" id="IPR029056">
    <property type="entry name" value="Ribokinase-like"/>
</dbReference>
<dbReference type="RefSeq" id="WP_068682294.1">
    <property type="nucleotide sequence ID" value="NZ_LYPA01000050.1"/>
</dbReference>
<dbReference type="Gene3D" id="6.10.140.490">
    <property type="match status" value="1"/>
</dbReference>
<dbReference type="InterPro" id="IPR011611">
    <property type="entry name" value="PfkB_dom"/>
</dbReference>
<evidence type="ECO:0000256" key="3">
    <source>
        <dbReference type="ARBA" id="ARBA00022741"/>
    </source>
</evidence>
<dbReference type="GO" id="GO:0006000">
    <property type="term" value="P:fructose metabolic process"/>
    <property type="evidence" value="ECO:0007669"/>
    <property type="project" value="UniProtKB-ARBA"/>
</dbReference>
<keyword evidence="2" id="KW-0808">Transferase</keyword>
<organism evidence="7 8">
    <name type="scientific">Paenibacillus oryzae</name>
    <dbReference type="NCBI Taxonomy" id="1844972"/>
    <lineage>
        <taxon>Bacteria</taxon>
        <taxon>Bacillati</taxon>
        <taxon>Bacillota</taxon>
        <taxon>Bacilli</taxon>
        <taxon>Bacillales</taxon>
        <taxon>Paenibacillaceae</taxon>
        <taxon>Paenibacillus</taxon>
    </lineage>
</organism>
<dbReference type="PANTHER" id="PTHR43085">
    <property type="entry name" value="HEXOKINASE FAMILY MEMBER"/>
    <property type="match status" value="1"/>
</dbReference>
<evidence type="ECO:0000313" key="7">
    <source>
        <dbReference type="EMBL" id="OBR66152.1"/>
    </source>
</evidence>
<dbReference type="EMBL" id="LYPA01000050">
    <property type="protein sequence ID" value="OBR66152.1"/>
    <property type="molecule type" value="Genomic_DNA"/>
</dbReference>
<dbReference type="GO" id="GO:0008865">
    <property type="term" value="F:fructokinase activity"/>
    <property type="evidence" value="ECO:0007669"/>
    <property type="project" value="UniProtKB-ARBA"/>
</dbReference>
<gene>
    <name evidence="7" type="ORF">A7K91_20625</name>
</gene>
<dbReference type="PANTHER" id="PTHR43085:SF1">
    <property type="entry name" value="PSEUDOURIDINE KINASE-RELATED"/>
    <property type="match status" value="1"/>
</dbReference>
<keyword evidence="4 7" id="KW-0418">Kinase</keyword>
<dbReference type="PRINTS" id="PR00990">
    <property type="entry name" value="RIBOKINASE"/>
</dbReference>
<dbReference type="STRING" id="1844972.A7K91_20625"/>
<evidence type="ECO:0000259" key="6">
    <source>
        <dbReference type="Pfam" id="PF00294"/>
    </source>
</evidence>